<dbReference type="PANTHER" id="PTHR24173">
    <property type="entry name" value="ANKYRIN REPEAT CONTAINING"/>
    <property type="match status" value="1"/>
</dbReference>
<accession>A0A7S1AH85</accession>
<dbReference type="EMBL" id="HBFQ01040199">
    <property type="protein sequence ID" value="CAD8854135.1"/>
    <property type="molecule type" value="Transcribed_RNA"/>
</dbReference>
<organism evidence="5">
    <name type="scientific">Noctiluca scintillans</name>
    <name type="common">Sea sparkle</name>
    <name type="synonym">Red tide dinoflagellate</name>
    <dbReference type="NCBI Taxonomy" id="2966"/>
    <lineage>
        <taxon>Eukaryota</taxon>
        <taxon>Sar</taxon>
        <taxon>Alveolata</taxon>
        <taxon>Dinophyceae</taxon>
        <taxon>Noctilucales</taxon>
        <taxon>Noctilucaceae</taxon>
        <taxon>Noctiluca</taxon>
    </lineage>
</organism>
<gene>
    <name evidence="5" type="ORF">NSCI0253_LOCUS28486</name>
</gene>
<proteinExistence type="predicted"/>
<evidence type="ECO:0000313" key="5">
    <source>
        <dbReference type="EMBL" id="CAD8854135.1"/>
    </source>
</evidence>
<keyword evidence="2 3" id="KW-0040">ANK repeat</keyword>
<evidence type="ECO:0000256" key="4">
    <source>
        <dbReference type="SAM" id="MobiDB-lite"/>
    </source>
</evidence>
<dbReference type="PROSITE" id="PS50297">
    <property type="entry name" value="ANK_REP_REGION"/>
    <property type="match status" value="2"/>
</dbReference>
<dbReference type="Gene3D" id="1.25.40.20">
    <property type="entry name" value="Ankyrin repeat-containing domain"/>
    <property type="match status" value="2"/>
</dbReference>
<keyword evidence="1" id="KW-0677">Repeat</keyword>
<feature type="repeat" description="ANK" evidence="3">
    <location>
        <begin position="255"/>
        <end position="287"/>
    </location>
</feature>
<dbReference type="Pfam" id="PF00023">
    <property type="entry name" value="Ank"/>
    <property type="match status" value="1"/>
</dbReference>
<feature type="region of interest" description="Disordered" evidence="4">
    <location>
        <begin position="449"/>
        <end position="468"/>
    </location>
</feature>
<evidence type="ECO:0000256" key="3">
    <source>
        <dbReference type="PROSITE-ProRule" id="PRU00023"/>
    </source>
</evidence>
<feature type="repeat" description="ANK" evidence="3">
    <location>
        <begin position="17"/>
        <end position="49"/>
    </location>
</feature>
<dbReference type="InterPro" id="IPR036770">
    <property type="entry name" value="Ankyrin_rpt-contain_sf"/>
</dbReference>
<dbReference type="SUPFAM" id="SSF48403">
    <property type="entry name" value="Ankyrin repeat"/>
    <property type="match status" value="1"/>
</dbReference>
<feature type="repeat" description="ANK" evidence="3">
    <location>
        <begin position="189"/>
        <end position="221"/>
    </location>
</feature>
<dbReference type="Pfam" id="PF12796">
    <property type="entry name" value="Ank_2"/>
    <property type="match status" value="2"/>
</dbReference>
<dbReference type="AlphaFoldDB" id="A0A7S1AH85"/>
<dbReference type="PANTHER" id="PTHR24173:SF74">
    <property type="entry name" value="ANKYRIN REPEAT DOMAIN-CONTAINING PROTEIN 16"/>
    <property type="match status" value="1"/>
</dbReference>
<name>A0A7S1AH85_NOCSC</name>
<reference evidence="5" key="1">
    <citation type="submission" date="2021-01" db="EMBL/GenBank/DDBJ databases">
        <authorList>
            <person name="Corre E."/>
            <person name="Pelletier E."/>
            <person name="Niang G."/>
            <person name="Scheremetjew M."/>
            <person name="Finn R."/>
            <person name="Kale V."/>
            <person name="Holt S."/>
            <person name="Cochrane G."/>
            <person name="Meng A."/>
            <person name="Brown T."/>
            <person name="Cohen L."/>
        </authorList>
    </citation>
    <scope>NUCLEOTIDE SEQUENCE</scope>
</reference>
<evidence type="ECO:0000256" key="2">
    <source>
        <dbReference type="ARBA" id="ARBA00023043"/>
    </source>
</evidence>
<feature type="region of interest" description="Disordered" evidence="4">
    <location>
        <begin position="347"/>
        <end position="398"/>
    </location>
</feature>
<dbReference type="PROSITE" id="PS50088">
    <property type="entry name" value="ANK_REPEAT"/>
    <property type="match status" value="3"/>
</dbReference>
<sequence>MSVLLEYGASVNVAAEDGETPLHLAAQQGMAAAIRFLCDHRADINAVSSEGETPLLAALQHVGNKSLVHISALLELRADPSIRDKGGHNAVQCALLYTNRGADLEPLLRQSSTARDASGEASELAPANITRALNVACQQGQTHCVKELLLHLPTMVQEQLIPAARGGHVEVMELLLSQRAHLLEKDRTEKTTPLISAADAGSVHMIRWLLKHQVDPNISSSDGASALMASSVKGSAEACSILIAARSDVNHSSDGGWTPLLVASQSGSVDAAKVLLDARADLNWRGADGTARELAVDNGKKDIVKLLDVRERLVARQKLRDREDAGKEAVDDQRDLDDLLLEIEGGGQKKATKKGTKSQSLSKPHGDVETDTPPAKQAVRSNPRSKKKKAAPTHAELGVSASPATVSEGTSLVGVATAPETHASAAPLIVDAKSLETEVLESKIVQVQPRAPQLPEPSRPKQATTVAADPEVVTLRTRLAAIDSQRKALDVEELQIRRRLDELAGYG</sequence>
<dbReference type="InterPro" id="IPR002110">
    <property type="entry name" value="Ankyrin_rpt"/>
</dbReference>
<protein>
    <submittedName>
        <fullName evidence="5">Uncharacterized protein</fullName>
    </submittedName>
</protein>
<evidence type="ECO:0000256" key="1">
    <source>
        <dbReference type="ARBA" id="ARBA00022737"/>
    </source>
</evidence>
<dbReference type="SMART" id="SM00248">
    <property type="entry name" value="ANK"/>
    <property type="match status" value="6"/>
</dbReference>